<reference evidence="1" key="1">
    <citation type="submission" date="2016-09" db="EMBL/GenBank/DDBJ databases">
        <title>Draft genome of thermotolerant cyanobacterium Desertifilum sp. strain IPPAS B-1220.</title>
        <authorList>
            <person name="Sinetova M.A."/>
            <person name="Bolakhan K."/>
            <person name="Zayadan B.K."/>
            <person name="Mironov K.S."/>
            <person name="Ustinova V."/>
            <person name="Kupriyanova E.V."/>
            <person name="Sidorov R.A."/>
            <person name="Skrypnik A.N."/>
            <person name="Gogoleva N.E."/>
            <person name="Gogolev Y.V."/>
            <person name="Los D.A."/>
        </authorList>
    </citation>
    <scope>NUCLEOTIDE SEQUENCE [LARGE SCALE GENOMIC DNA]</scope>
    <source>
        <strain evidence="1">IPPAS B-1220</strain>
    </source>
</reference>
<name>A0A1E5QNI7_9CYAN</name>
<dbReference type="OrthoDB" id="458512at2"/>
<sequence length="157" mass="17378">MEHLFIQHLQISETQLQQFLASSLEDLLASPEVQALLASLDVPLLQQTLPTAGEVLAQQLPPFYHWLKTELGLKRVPDGPDHTTLWVVNFLNNQESVMRLVELHRPVPQPALEAAVPRLVGLFDGVEEPKVRSAWQQAIAALCLVLVVAARSEAALV</sequence>
<organism evidence="1">
    <name type="scientific">Desertifilum tharense IPPAS B-1220</name>
    <dbReference type="NCBI Taxonomy" id="1781255"/>
    <lineage>
        <taxon>Bacteria</taxon>
        <taxon>Bacillati</taxon>
        <taxon>Cyanobacteriota</taxon>
        <taxon>Cyanophyceae</taxon>
        <taxon>Desertifilales</taxon>
        <taxon>Desertifilaceae</taxon>
        <taxon>Desertifilum</taxon>
    </lineage>
</organism>
<evidence type="ECO:0000313" key="1">
    <source>
        <dbReference type="EMBL" id="OEJ76232.1"/>
    </source>
</evidence>
<dbReference type="EMBL" id="MJGC01000040">
    <property type="protein sequence ID" value="OEJ76232.1"/>
    <property type="molecule type" value="Genomic_DNA"/>
</dbReference>
<gene>
    <name evidence="1" type="ORF">BH720_05180</name>
</gene>
<proteinExistence type="predicted"/>
<dbReference type="RefSeq" id="WP_069966108.1">
    <property type="nucleotide sequence ID" value="NZ_CM124774.1"/>
</dbReference>
<dbReference type="AlphaFoldDB" id="A0A1E5QNI7"/>
<accession>A0A1E5QNI7</accession>
<protein>
    <submittedName>
        <fullName evidence="1">Uncharacterized protein</fullName>
    </submittedName>
</protein>
<comment type="caution">
    <text evidence="1">The sequence shown here is derived from an EMBL/GenBank/DDBJ whole genome shotgun (WGS) entry which is preliminary data.</text>
</comment>